<proteinExistence type="predicted"/>
<protein>
    <recommendedName>
        <fullName evidence="3">Circularly permuted type 2 ATP-grasp protein</fullName>
    </recommendedName>
</protein>
<comment type="caution">
    <text evidence="1">The sequence shown here is derived from an EMBL/GenBank/DDBJ whole genome shotgun (WGS) entry which is preliminary data.</text>
</comment>
<sequence length="441" mass="47995">MLLTEPSLTTLADALNHSCRCQTLDTAQLQRELGRNAGLRDVAGTLARTHPHLFSNTAVFASQATVQAVQNAVAALERTLSLPAWTQQVLPIANPIAQADHGPLGVFMGYDFHITPQGPQLIEINTNAGGAMLNAVLLRAQAVCCGLMNPALNAYRNMATLEDEFVAMFHAEWDLFNRARGQAPRPLRSIAIVDEAPQSQYLAPEFALFAELFQRHGIQAVVTDPSHLQLRDGVLYSGALALDMVYNRLTDFDLSDPAHAALAQAYTEDVVAVTPHPRAHALRANKQHLVTLGQAAALQALGVPLADQQTLLATVPACERVHADNAPALWEQRKHLFFKPLDGFGARAVYRGDKLTKKVWEQIQQGDYIAQALVPPPLRAMQVGDAATELKFDLRAYTYAGRVQLLAARTYSGQTTNFRTEGGGFAPVMWVPDLPDQACGC</sequence>
<accession>A0ABU1ZM77</accession>
<dbReference type="EMBL" id="JAVDXO010000003">
    <property type="protein sequence ID" value="MDR7306645.1"/>
    <property type="molecule type" value="Genomic_DNA"/>
</dbReference>
<keyword evidence="2" id="KW-1185">Reference proteome</keyword>
<evidence type="ECO:0000313" key="2">
    <source>
        <dbReference type="Proteomes" id="UP001268089"/>
    </source>
</evidence>
<dbReference type="SUPFAM" id="SSF56059">
    <property type="entry name" value="Glutathione synthetase ATP-binding domain-like"/>
    <property type="match status" value="1"/>
</dbReference>
<dbReference type="RefSeq" id="WP_310341974.1">
    <property type="nucleotide sequence ID" value="NZ_JAVDXO010000003.1"/>
</dbReference>
<name>A0ABU1ZM77_9BURK</name>
<evidence type="ECO:0000313" key="1">
    <source>
        <dbReference type="EMBL" id="MDR7306645.1"/>
    </source>
</evidence>
<gene>
    <name evidence="1" type="ORF">J2X15_001928</name>
</gene>
<reference evidence="1 2" key="1">
    <citation type="submission" date="2023-07" db="EMBL/GenBank/DDBJ databases">
        <title>Sorghum-associated microbial communities from plants grown in Nebraska, USA.</title>
        <authorList>
            <person name="Schachtman D."/>
        </authorList>
    </citation>
    <scope>NUCLEOTIDE SEQUENCE [LARGE SCALE GENOMIC DNA]</scope>
    <source>
        <strain evidence="1 2">BE308</strain>
    </source>
</reference>
<evidence type="ECO:0008006" key="3">
    <source>
        <dbReference type="Google" id="ProtNLM"/>
    </source>
</evidence>
<organism evidence="1 2">
    <name type="scientific">Rhodoferax saidenbachensis</name>
    <dbReference type="NCBI Taxonomy" id="1484693"/>
    <lineage>
        <taxon>Bacteria</taxon>
        <taxon>Pseudomonadati</taxon>
        <taxon>Pseudomonadota</taxon>
        <taxon>Betaproteobacteria</taxon>
        <taxon>Burkholderiales</taxon>
        <taxon>Comamonadaceae</taxon>
        <taxon>Rhodoferax</taxon>
    </lineage>
</organism>
<dbReference type="Proteomes" id="UP001268089">
    <property type="component" value="Unassembled WGS sequence"/>
</dbReference>